<feature type="compositionally biased region" description="Basic and acidic residues" evidence="6">
    <location>
        <begin position="649"/>
        <end position="666"/>
    </location>
</feature>
<keyword evidence="2" id="KW-0805">Transcription regulation</keyword>
<evidence type="ECO:0000256" key="2">
    <source>
        <dbReference type="ARBA" id="ARBA00023015"/>
    </source>
</evidence>
<keyword evidence="5" id="KW-0539">Nucleus</keyword>
<comment type="caution">
    <text evidence="8">The sequence shown here is derived from an EMBL/GenBank/DDBJ whole genome shotgun (WGS) entry which is preliminary data.</text>
</comment>
<evidence type="ECO:0000313" key="9">
    <source>
        <dbReference type="Proteomes" id="UP000308267"/>
    </source>
</evidence>
<feature type="compositionally biased region" description="Polar residues" evidence="6">
    <location>
        <begin position="911"/>
        <end position="920"/>
    </location>
</feature>
<evidence type="ECO:0000256" key="4">
    <source>
        <dbReference type="ARBA" id="ARBA00023163"/>
    </source>
</evidence>
<dbReference type="AlphaFoldDB" id="A0A4S2LPM8"/>
<feature type="region of interest" description="Disordered" evidence="6">
    <location>
        <begin position="261"/>
        <end position="291"/>
    </location>
</feature>
<gene>
    <name evidence="8" type="ORF">CRM22_005741</name>
</gene>
<feature type="compositionally biased region" description="Polar residues" evidence="6">
    <location>
        <begin position="464"/>
        <end position="483"/>
    </location>
</feature>
<evidence type="ECO:0000256" key="1">
    <source>
        <dbReference type="ARBA" id="ARBA00004123"/>
    </source>
</evidence>
<feature type="compositionally biased region" description="Polar residues" evidence="6">
    <location>
        <begin position="573"/>
        <end position="583"/>
    </location>
</feature>
<feature type="region of interest" description="Disordered" evidence="6">
    <location>
        <begin position="134"/>
        <end position="220"/>
    </location>
</feature>
<dbReference type="GO" id="GO:0005634">
    <property type="term" value="C:nucleus"/>
    <property type="evidence" value="ECO:0007669"/>
    <property type="project" value="UniProtKB-SubCell"/>
</dbReference>
<feature type="compositionally biased region" description="Acidic residues" evidence="6">
    <location>
        <begin position="638"/>
        <end position="648"/>
    </location>
</feature>
<feature type="compositionally biased region" description="Polar residues" evidence="6">
    <location>
        <begin position="143"/>
        <end position="157"/>
    </location>
</feature>
<sequence length="1009" mass="104703">MMHSTSSPWLQALSPHDSTTAPGYSSSSVMAFNHVYPTLPTAAATLSSSQVHTNQPSLFSLHSHSAFAADSQTGSSSGDLATDLHSLSSVPGSMLSQLDPIAAAAYYGFETDLAASAPSTNSWYSSSGVDVVSSSSSGHVSSTAPQSGPGVTTSTTAKRLHSRTGCSTSNSNSSSAVKNATGLPPPPELYDSVVSAGESGGGPNGKEASNLLRPASQTTPPPRAFLPTLAHGMRDVLSEQVNGVEDLLRDHVPPLYPVLRAGSASPGPTSSLGDDAVIGNGGNSCKADDEDVTRSRLKSNLRFPSSTTDTMTGLPRGVFDPYYGLEASSICANGPGAAALWSSSAPSTSGDNPHSGQQHSLPNFLSHIPPPLAGSSGAPPTSAYPIGSAFSQATPNHPLHHQPPQPQPNLTIPYPNSANSMYSSLGQLRSGSLSTNRTGLHQTDAANSTQDSGSTYPLGEFTHLQPSASTDPSLGLMSSSSFDNHPASGLPQLTPGPRPFPSEISACSRDNLLSLSGPGLDDVDDPSQTSCGLLGPHSSTPFSHSNTTSNTANAGGRMARSGRVAGQKRRASSIVTSGSAEGNGTGNNLDAISATTALASMLCGNNALGSDCSSLFGEYDLASRSFTHGQTSSLCGTDSEETIDPDETPEQKAERERSRRQANNARERIRVRDINDAFKELGRMCMMHLNSERQQTKLTILQQAVTLITSLEQQVRERNLNPKQACLKRREEEKSEGHFGSTSQSRTGCLLTGGSAPESTVHLTAGSGTTVGFSTTPAVAASTSTSIGLFGSGTSGGNFPSTVNYDTRLPGLPGSAYGEPMTSADSSAAGSLLMSLTGSSNEMCNSAYGVSRSAELLPLSLPDDAYGHLGPHHLSHVLSDFTPTTSAGSWLQTANNPLSASPQPMLHSTDRSASNVSYGESTERHLATRRVPGDDDEDYEGEDEEEEDEDEEEEDPTEETLDCSDSRCGNKRVSSNKHMGAGGAKCPSGRTNGIGDHPHKTSTGGGLST</sequence>
<evidence type="ECO:0000256" key="6">
    <source>
        <dbReference type="SAM" id="MobiDB-lite"/>
    </source>
</evidence>
<proteinExistence type="predicted"/>
<dbReference type="PANTHER" id="PTHR11793">
    <property type="entry name" value="BASIC HELIX-LOOP-HELIX TRANSCRIPTION FACTOR"/>
    <property type="match status" value="1"/>
</dbReference>
<reference evidence="8 9" key="1">
    <citation type="journal article" date="2019" name="BMC Genomics">
        <title>New insights from Opisthorchis felineus genome: update on genomics of the epidemiologically important liver flukes.</title>
        <authorList>
            <person name="Ershov N.I."/>
            <person name="Mordvinov V.A."/>
            <person name="Prokhortchouk E.B."/>
            <person name="Pakharukova M.Y."/>
            <person name="Gunbin K.V."/>
            <person name="Ustyantsev K."/>
            <person name="Genaev M.A."/>
            <person name="Blinov A.G."/>
            <person name="Mazur A."/>
            <person name="Boulygina E."/>
            <person name="Tsygankova S."/>
            <person name="Khrameeva E."/>
            <person name="Chekanov N."/>
            <person name="Fan G."/>
            <person name="Xiao A."/>
            <person name="Zhang H."/>
            <person name="Xu X."/>
            <person name="Yang H."/>
            <person name="Solovyev V."/>
            <person name="Lee S.M."/>
            <person name="Liu X."/>
            <person name="Afonnikov D.A."/>
            <person name="Skryabin K.G."/>
        </authorList>
    </citation>
    <scope>NUCLEOTIDE SEQUENCE [LARGE SCALE GENOMIC DNA]</scope>
    <source>
        <strain evidence="8">AK-0245</strain>
        <tissue evidence="8">Whole organism</tissue>
    </source>
</reference>
<dbReference type="GO" id="GO:0000981">
    <property type="term" value="F:DNA-binding transcription factor activity, RNA polymerase II-specific"/>
    <property type="evidence" value="ECO:0007669"/>
    <property type="project" value="TreeGrafter"/>
</dbReference>
<dbReference type="CDD" id="cd18945">
    <property type="entry name" value="bHLH_E-protein_TCF4_E2-2"/>
    <property type="match status" value="1"/>
</dbReference>
<feature type="compositionally biased region" description="Acidic residues" evidence="6">
    <location>
        <begin position="934"/>
        <end position="962"/>
    </location>
</feature>
<accession>A0A4S2LPM8</accession>
<keyword evidence="9" id="KW-1185">Reference proteome</keyword>
<keyword evidence="3" id="KW-0238">DNA-binding</keyword>
<dbReference type="FunFam" id="4.10.280.10:FF:000001">
    <property type="entry name" value="Putative transcription factor 12"/>
    <property type="match status" value="1"/>
</dbReference>
<feature type="compositionally biased region" description="Polar residues" evidence="6">
    <location>
        <begin position="435"/>
        <end position="455"/>
    </location>
</feature>
<feature type="region of interest" description="Disordered" evidence="6">
    <location>
        <begin position="729"/>
        <end position="749"/>
    </location>
</feature>
<dbReference type="PROSITE" id="PS50888">
    <property type="entry name" value="BHLH"/>
    <property type="match status" value="1"/>
</dbReference>
<dbReference type="PANTHER" id="PTHR11793:SF13">
    <property type="entry name" value="PROTEIN DAUGHTERLESS"/>
    <property type="match status" value="1"/>
</dbReference>
<dbReference type="Gene3D" id="4.10.280.10">
    <property type="entry name" value="Helix-loop-helix DNA-binding domain"/>
    <property type="match status" value="1"/>
</dbReference>
<dbReference type="Proteomes" id="UP000308267">
    <property type="component" value="Unassembled WGS sequence"/>
</dbReference>
<evidence type="ECO:0000256" key="3">
    <source>
        <dbReference type="ARBA" id="ARBA00023125"/>
    </source>
</evidence>
<comment type="subcellular location">
    <subcellularLocation>
        <location evidence="1">Nucleus</location>
    </subcellularLocation>
</comment>
<dbReference type="EMBL" id="SJOL01006480">
    <property type="protein sequence ID" value="TGZ65693.1"/>
    <property type="molecule type" value="Genomic_DNA"/>
</dbReference>
<feature type="region of interest" description="Disordered" evidence="6">
    <location>
        <begin position="536"/>
        <end position="583"/>
    </location>
</feature>
<dbReference type="Pfam" id="PF00010">
    <property type="entry name" value="HLH"/>
    <property type="match status" value="1"/>
</dbReference>
<dbReference type="OrthoDB" id="10034090at2759"/>
<evidence type="ECO:0000259" key="7">
    <source>
        <dbReference type="PROSITE" id="PS50888"/>
    </source>
</evidence>
<dbReference type="GO" id="GO:0046983">
    <property type="term" value="F:protein dimerization activity"/>
    <property type="evidence" value="ECO:0007669"/>
    <property type="project" value="InterPro"/>
</dbReference>
<evidence type="ECO:0000313" key="8">
    <source>
        <dbReference type="EMBL" id="TGZ65693.1"/>
    </source>
</evidence>
<feature type="region of interest" description="Disordered" evidence="6">
    <location>
        <begin position="628"/>
        <end position="666"/>
    </location>
</feature>
<protein>
    <recommendedName>
        <fullName evidence="7">BHLH domain-containing protein</fullName>
    </recommendedName>
</protein>
<feature type="domain" description="BHLH" evidence="7">
    <location>
        <begin position="658"/>
        <end position="711"/>
    </location>
</feature>
<feature type="compositionally biased region" description="Polar residues" evidence="6">
    <location>
        <begin position="536"/>
        <end position="553"/>
    </location>
</feature>
<feature type="region of interest" description="Disordered" evidence="6">
    <location>
        <begin position="892"/>
        <end position="1009"/>
    </location>
</feature>
<organism evidence="8 9">
    <name type="scientific">Opisthorchis felineus</name>
    <dbReference type="NCBI Taxonomy" id="147828"/>
    <lineage>
        <taxon>Eukaryota</taxon>
        <taxon>Metazoa</taxon>
        <taxon>Spiralia</taxon>
        <taxon>Lophotrochozoa</taxon>
        <taxon>Platyhelminthes</taxon>
        <taxon>Trematoda</taxon>
        <taxon>Digenea</taxon>
        <taxon>Opisthorchiida</taxon>
        <taxon>Opisthorchiata</taxon>
        <taxon>Opisthorchiidae</taxon>
        <taxon>Opisthorchis</taxon>
    </lineage>
</organism>
<keyword evidence="4" id="KW-0804">Transcription</keyword>
<feature type="compositionally biased region" description="Low complexity" evidence="6">
    <location>
        <begin position="373"/>
        <end position="385"/>
    </location>
</feature>
<evidence type="ECO:0000256" key="5">
    <source>
        <dbReference type="ARBA" id="ARBA00023242"/>
    </source>
</evidence>
<dbReference type="InterPro" id="IPR011598">
    <property type="entry name" value="bHLH_dom"/>
</dbReference>
<feature type="compositionally biased region" description="Low complexity" evidence="6">
    <location>
        <begin position="423"/>
        <end position="434"/>
    </location>
</feature>
<dbReference type="InterPro" id="IPR036638">
    <property type="entry name" value="HLH_DNA-bd_sf"/>
</dbReference>
<name>A0A4S2LPM8_OPIFE</name>
<dbReference type="GO" id="GO:0000978">
    <property type="term" value="F:RNA polymerase II cis-regulatory region sequence-specific DNA binding"/>
    <property type="evidence" value="ECO:0007669"/>
    <property type="project" value="TreeGrafter"/>
</dbReference>
<dbReference type="SUPFAM" id="SSF47459">
    <property type="entry name" value="HLH, helix-loop-helix DNA-binding domain"/>
    <property type="match status" value="1"/>
</dbReference>
<dbReference type="STRING" id="147828.A0A4S2LPM8"/>
<dbReference type="SMART" id="SM00353">
    <property type="entry name" value="HLH"/>
    <property type="match status" value="1"/>
</dbReference>
<feature type="compositionally biased region" description="Polar residues" evidence="6">
    <location>
        <begin position="341"/>
        <end position="363"/>
    </location>
</feature>
<dbReference type="GO" id="GO:0000785">
    <property type="term" value="C:chromatin"/>
    <property type="evidence" value="ECO:0007669"/>
    <property type="project" value="TreeGrafter"/>
</dbReference>
<dbReference type="InterPro" id="IPR051098">
    <property type="entry name" value="NeuroDiff_E-box_TFs"/>
</dbReference>
<feature type="compositionally biased region" description="Polar residues" evidence="6">
    <location>
        <begin position="892"/>
        <end position="902"/>
    </location>
</feature>
<feature type="region of interest" description="Disordered" evidence="6">
    <location>
        <begin position="340"/>
        <end position="505"/>
    </location>
</feature>
<dbReference type="GO" id="GO:0005667">
    <property type="term" value="C:transcription regulator complex"/>
    <property type="evidence" value="ECO:0007669"/>
    <property type="project" value="TreeGrafter"/>
</dbReference>